<name>X1FID3_9ZZZZ</name>
<organism evidence="10">
    <name type="scientific">marine sediment metagenome</name>
    <dbReference type="NCBI Taxonomy" id="412755"/>
    <lineage>
        <taxon>unclassified sequences</taxon>
        <taxon>metagenomes</taxon>
        <taxon>ecological metagenomes</taxon>
    </lineage>
</organism>
<keyword evidence="4" id="KW-0808">Transferase</keyword>
<dbReference type="InterPro" id="IPR011712">
    <property type="entry name" value="Sig_transdc_His_kin_sub3_dim/P"/>
</dbReference>
<dbReference type="InterPro" id="IPR050482">
    <property type="entry name" value="Sensor_HK_TwoCompSys"/>
</dbReference>
<dbReference type="SUPFAM" id="SSF55785">
    <property type="entry name" value="PYP-like sensor domain (PAS domain)"/>
    <property type="match status" value="1"/>
</dbReference>
<feature type="domain" description="PAC" evidence="9">
    <location>
        <begin position="98"/>
        <end position="150"/>
    </location>
</feature>
<keyword evidence="3" id="KW-0597">Phosphoprotein</keyword>
<evidence type="ECO:0000256" key="6">
    <source>
        <dbReference type="ARBA" id="ARBA00022777"/>
    </source>
</evidence>
<comment type="catalytic activity">
    <reaction evidence="1">
        <text>ATP + protein L-histidine = ADP + protein N-phospho-L-histidine.</text>
        <dbReference type="EC" id="2.7.13.3"/>
    </reaction>
</comment>
<evidence type="ECO:0000256" key="2">
    <source>
        <dbReference type="ARBA" id="ARBA00012438"/>
    </source>
</evidence>
<dbReference type="InterPro" id="IPR000014">
    <property type="entry name" value="PAS"/>
</dbReference>
<feature type="domain" description="PAS" evidence="8">
    <location>
        <begin position="7"/>
        <end position="79"/>
    </location>
</feature>
<dbReference type="AlphaFoldDB" id="X1FID3"/>
<dbReference type="PROSITE" id="PS50113">
    <property type="entry name" value="PAC"/>
    <property type="match status" value="1"/>
</dbReference>
<dbReference type="Pfam" id="PF13426">
    <property type="entry name" value="PAS_9"/>
    <property type="match status" value="1"/>
</dbReference>
<dbReference type="GO" id="GO:0000155">
    <property type="term" value="F:phosphorelay sensor kinase activity"/>
    <property type="evidence" value="ECO:0007669"/>
    <property type="project" value="InterPro"/>
</dbReference>
<gene>
    <name evidence="10" type="ORF">S03H2_08203</name>
</gene>
<dbReference type="GO" id="GO:0005524">
    <property type="term" value="F:ATP binding"/>
    <property type="evidence" value="ECO:0007669"/>
    <property type="project" value="UniProtKB-KW"/>
</dbReference>
<dbReference type="PANTHER" id="PTHR24421">
    <property type="entry name" value="NITRATE/NITRITE SENSOR PROTEIN NARX-RELATED"/>
    <property type="match status" value="1"/>
</dbReference>
<evidence type="ECO:0000313" key="10">
    <source>
        <dbReference type="EMBL" id="GAH29149.1"/>
    </source>
</evidence>
<dbReference type="InterPro" id="IPR035965">
    <property type="entry name" value="PAS-like_dom_sf"/>
</dbReference>
<proteinExistence type="predicted"/>
<accession>X1FID3</accession>
<keyword evidence="6" id="KW-0418">Kinase</keyword>
<dbReference type="PROSITE" id="PS50112">
    <property type="entry name" value="PAS"/>
    <property type="match status" value="1"/>
</dbReference>
<dbReference type="Pfam" id="PF07730">
    <property type="entry name" value="HisKA_3"/>
    <property type="match status" value="1"/>
</dbReference>
<protein>
    <recommendedName>
        <fullName evidence="2">histidine kinase</fullName>
        <ecNumber evidence="2">2.7.13.3</ecNumber>
    </recommendedName>
</protein>
<dbReference type="CDD" id="cd00130">
    <property type="entry name" value="PAS"/>
    <property type="match status" value="1"/>
</dbReference>
<dbReference type="PANTHER" id="PTHR24421:SF10">
    <property type="entry name" value="NITRATE_NITRITE SENSOR PROTEIN NARQ"/>
    <property type="match status" value="1"/>
</dbReference>
<dbReference type="Gene3D" id="3.30.450.20">
    <property type="entry name" value="PAS domain"/>
    <property type="match status" value="1"/>
</dbReference>
<evidence type="ECO:0000256" key="1">
    <source>
        <dbReference type="ARBA" id="ARBA00000085"/>
    </source>
</evidence>
<dbReference type="SMART" id="SM00091">
    <property type="entry name" value="PAS"/>
    <property type="match status" value="1"/>
</dbReference>
<dbReference type="GO" id="GO:0016020">
    <property type="term" value="C:membrane"/>
    <property type="evidence" value="ECO:0007669"/>
    <property type="project" value="InterPro"/>
</dbReference>
<sequence>MAQSLLSSEMLVKVADGSPIPAFVIDKQHKVTHWNTAIGALSGIKKEEIIGTDEQWRAFYTEKRPAMADLIVDGASANEIEVYYRGKCKKSGLIDGAYEAEDFFSDLGRNGKWLHFTASPIRDNNGEIIGAIETLEDITERKGAEDNLRYYLQEITRAQEEERRRIARELHDDTAQLLGSLSRQLDNFIRKKHGFAPNEVLFLKDLQAQLNRGVQGMHRFIQALRPSLLDDLGLIPALRSLAGGLQESDGIDTELKVLGGER</sequence>
<evidence type="ECO:0000256" key="5">
    <source>
        <dbReference type="ARBA" id="ARBA00022741"/>
    </source>
</evidence>
<evidence type="ECO:0000259" key="8">
    <source>
        <dbReference type="PROSITE" id="PS50112"/>
    </source>
</evidence>
<keyword evidence="7" id="KW-0067">ATP-binding</keyword>
<dbReference type="InterPro" id="IPR000700">
    <property type="entry name" value="PAS-assoc_C"/>
</dbReference>
<feature type="non-terminal residue" evidence="10">
    <location>
        <position position="262"/>
    </location>
</feature>
<dbReference type="EMBL" id="BARU01003945">
    <property type="protein sequence ID" value="GAH29149.1"/>
    <property type="molecule type" value="Genomic_DNA"/>
</dbReference>
<evidence type="ECO:0000259" key="9">
    <source>
        <dbReference type="PROSITE" id="PS50113"/>
    </source>
</evidence>
<dbReference type="EC" id="2.7.13.3" evidence="2"/>
<evidence type="ECO:0000256" key="3">
    <source>
        <dbReference type="ARBA" id="ARBA00022553"/>
    </source>
</evidence>
<dbReference type="GO" id="GO:0046983">
    <property type="term" value="F:protein dimerization activity"/>
    <property type="evidence" value="ECO:0007669"/>
    <property type="project" value="InterPro"/>
</dbReference>
<keyword evidence="5" id="KW-0547">Nucleotide-binding</keyword>
<reference evidence="10" key="1">
    <citation type="journal article" date="2014" name="Front. Microbiol.">
        <title>High frequency of phylogenetically diverse reductive dehalogenase-homologous genes in deep subseafloor sedimentary metagenomes.</title>
        <authorList>
            <person name="Kawai M."/>
            <person name="Futagami T."/>
            <person name="Toyoda A."/>
            <person name="Takaki Y."/>
            <person name="Nishi S."/>
            <person name="Hori S."/>
            <person name="Arai W."/>
            <person name="Tsubouchi T."/>
            <person name="Morono Y."/>
            <person name="Uchiyama I."/>
            <person name="Ito T."/>
            <person name="Fujiyama A."/>
            <person name="Inagaki F."/>
            <person name="Takami H."/>
        </authorList>
    </citation>
    <scope>NUCLEOTIDE SEQUENCE</scope>
    <source>
        <strain evidence="10">Expedition CK06-06</strain>
    </source>
</reference>
<evidence type="ECO:0000256" key="7">
    <source>
        <dbReference type="ARBA" id="ARBA00022840"/>
    </source>
</evidence>
<evidence type="ECO:0000256" key="4">
    <source>
        <dbReference type="ARBA" id="ARBA00022679"/>
    </source>
</evidence>
<dbReference type="Gene3D" id="1.20.5.1930">
    <property type="match status" value="1"/>
</dbReference>
<comment type="caution">
    <text evidence="10">The sequence shown here is derived from an EMBL/GenBank/DDBJ whole genome shotgun (WGS) entry which is preliminary data.</text>
</comment>